<sequence length="284" mass="33293">MTERNDPCHCGSGKKYKKCCLVTESQLIVVQGGRSNSPQMSRELQQTADYLRLNPTDFYTKDLAQFFLDKVEGKKAPTIKKYTETLTFLGEILSGFEADDWSDLEPDFWEEIILFDFIELYDHEQMKMKTFFTVLTEFAKWTDQKYDWKNESSVRMILAKYNQELIDNLLNQRILSNCVEIRSLNDQMRMLRNPSEFTERDEEKVAGLFLVEKVMIPILHTVDLISKEKYSITFDEDMPETICQGMIFNAAIAREKGKSKWEFCDLDCIYPADALPYIKKNFEV</sequence>
<dbReference type="RefSeq" id="WP_310256355.1">
    <property type="nucleotide sequence ID" value="NZ_JAVDWA010000001.1"/>
</dbReference>
<reference evidence="1 2" key="1">
    <citation type="submission" date="2023-07" db="EMBL/GenBank/DDBJ databases">
        <title>Sorghum-associated microbial communities from plants grown in Nebraska, USA.</title>
        <authorList>
            <person name="Schachtman D."/>
        </authorList>
    </citation>
    <scope>NUCLEOTIDE SEQUENCE [LARGE SCALE GENOMIC DNA]</scope>
    <source>
        <strain evidence="1 2">BE211</strain>
    </source>
</reference>
<evidence type="ECO:0000313" key="1">
    <source>
        <dbReference type="EMBL" id="MDR7071678.1"/>
    </source>
</evidence>
<keyword evidence="2" id="KW-1185">Reference proteome</keyword>
<dbReference type="Proteomes" id="UP001258181">
    <property type="component" value="Unassembled WGS sequence"/>
</dbReference>
<evidence type="ECO:0008006" key="3">
    <source>
        <dbReference type="Google" id="ProtNLM"/>
    </source>
</evidence>
<dbReference type="Gene3D" id="3.10.450.50">
    <property type="match status" value="1"/>
</dbReference>
<protein>
    <recommendedName>
        <fullName evidence="3">SEC-C motif-containing protein</fullName>
    </recommendedName>
</protein>
<comment type="caution">
    <text evidence="1">The sequence shown here is derived from an EMBL/GenBank/DDBJ whole genome shotgun (WGS) entry which is preliminary data.</text>
</comment>
<organism evidence="1 2">
    <name type="scientific">Fictibacillus barbaricus</name>
    <dbReference type="NCBI Taxonomy" id="182136"/>
    <lineage>
        <taxon>Bacteria</taxon>
        <taxon>Bacillati</taxon>
        <taxon>Bacillota</taxon>
        <taxon>Bacilli</taxon>
        <taxon>Bacillales</taxon>
        <taxon>Fictibacillaceae</taxon>
        <taxon>Fictibacillus</taxon>
    </lineage>
</organism>
<proteinExistence type="predicted"/>
<dbReference type="EMBL" id="JAVDWA010000001">
    <property type="protein sequence ID" value="MDR7071678.1"/>
    <property type="molecule type" value="Genomic_DNA"/>
</dbReference>
<gene>
    <name evidence="1" type="ORF">J2X07_000653</name>
</gene>
<evidence type="ECO:0000313" key="2">
    <source>
        <dbReference type="Proteomes" id="UP001258181"/>
    </source>
</evidence>
<name>A0ABU1TWU5_9BACL</name>
<dbReference type="InterPro" id="IPR004027">
    <property type="entry name" value="SEC_C_motif"/>
</dbReference>
<dbReference type="Pfam" id="PF02810">
    <property type="entry name" value="SEC-C"/>
    <property type="match status" value="1"/>
</dbReference>
<accession>A0ABU1TWU5</accession>
<dbReference type="SUPFAM" id="SSF103642">
    <property type="entry name" value="Sec-C motif"/>
    <property type="match status" value="1"/>
</dbReference>